<dbReference type="EMBL" id="GL629990">
    <property type="protein sequence ID" value="EFW99550.1"/>
    <property type="molecule type" value="Genomic_DNA"/>
</dbReference>
<accession>F0XRU8</accession>
<dbReference type="GO" id="GO:0005829">
    <property type="term" value="C:cytosol"/>
    <property type="evidence" value="ECO:0007669"/>
    <property type="project" value="TreeGrafter"/>
</dbReference>
<feature type="compositionally biased region" description="Polar residues" evidence="2">
    <location>
        <begin position="768"/>
        <end position="777"/>
    </location>
</feature>
<feature type="region of interest" description="Disordered" evidence="2">
    <location>
        <begin position="95"/>
        <end position="114"/>
    </location>
</feature>
<evidence type="ECO:0000256" key="1">
    <source>
        <dbReference type="SAM" id="Coils"/>
    </source>
</evidence>
<evidence type="ECO:0000256" key="2">
    <source>
        <dbReference type="SAM" id="MobiDB-lite"/>
    </source>
</evidence>
<feature type="region of interest" description="Disordered" evidence="2">
    <location>
        <begin position="691"/>
        <end position="731"/>
    </location>
</feature>
<dbReference type="AlphaFoldDB" id="F0XRU8"/>
<dbReference type="GO" id="GO:0016579">
    <property type="term" value="P:protein deubiquitination"/>
    <property type="evidence" value="ECO:0007669"/>
    <property type="project" value="TreeGrafter"/>
</dbReference>
<dbReference type="RefSeq" id="XP_014169033.1">
    <property type="nucleotide sequence ID" value="XM_014313558.1"/>
</dbReference>
<dbReference type="InParanoid" id="F0XRU8"/>
<feature type="coiled-coil region" evidence="1">
    <location>
        <begin position="537"/>
        <end position="571"/>
    </location>
</feature>
<dbReference type="Proteomes" id="UP000007796">
    <property type="component" value="Unassembled WGS sequence"/>
</dbReference>
<dbReference type="PANTHER" id="PTHR39597">
    <property type="entry name" value="UBA DOMAIN-CONTAINING PROTEIN RUP1"/>
    <property type="match status" value="1"/>
</dbReference>
<proteinExistence type="predicted"/>
<dbReference type="eggNOG" id="ENOG502S0Z0">
    <property type="taxonomic scope" value="Eukaryota"/>
</dbReference>
<feature type="compositionally biased region" description="Basic and acidic residues" evidence="2">
    <location>
        <begin position="812"/>
        <end position="833"/>
    </location>
</feature>
<dbReference type="PANTHER" id="PTHR39597:SF1">
    <property type="entry name" value="UBA DOMAIN-CONTAINING PROTEIN RUP1"/>
    <property type="match status" value="1"/>
</dbReference>
<keyword evidence="4" id="KW-1185">Reference proteome</keyword>
<dbReference type="InterPro" id="IPR055335">
    <property type="entry name" value="Ucp6/RUP1"/>
</dbReference>
<dbReference type="HOGENOM" id="CLU_005620_1_1_1"/>
<evidence type="ECO:0000313" key="3">
    <source>
        <dbReference type="EMBL" id="EFW99550.1"/>
    </source>
</evidence>
<protein>
    <submittedName>
        <fullName evidence="3">Ubiquitin interaction motif protein</fullName>
    </submittedName>
</protein>
<keyword evidence="1" id="KW-0175">Coiled coil</keyword>
<evidence type="ECO:0000313" key="4">
    <source>
        <dbReference type="Proteomes" id="UP000007796"/>
    </source>
</evidence>
<reference evidence="3 4" key="1">
    <citation type="journal article" date="2011" name="Proc. Natl. Acad. Sci. U.S.A.">
        <title>Genome and transcriptome analyses of the mountain pine beetle-fungal symbiont Grosmannia clavigera, a lodgepole pine pathogen.</title>
        <authorList>
            <person name="DiGuistini S."/>
            <person name="Wang Y."/>
            <person name="Liao N.Y."/>
            <person name="Taylor G."/>
            <person name="Tanguay P."/>
            <person name="Feau N."/>
            <person name="Henrissat B."/>
            <person name="Chan S.K."/>
            <person name="Hesse-Orce U."/>
            <person name="Alamouti S.M."/>
            <person name="Tsui C.K.M."/>
            <person name="Docking R.T."/>
            <person name="Levasseur A."/>
            <person name="Haridas S."/>
            <person name="Robertson G."/>
            <person name="Birol I."/>
            <person name="Holt R.A."/>
            <person name="Marra M.A."/>
            <person name="Hamelin R.C."/>
            <person name="Hirst M."/>
            <person name="Jones S.J.M."/>
            <person name="Bohlmann J."/>
            <person name="Breuil C."/>
        </authorList>
    </citation>
    <scope>NUCLEOTIDE SEQUENCE [LARGE SCALE GENOMIC DNA]</scope>
    <source>
        <strain evidence="4">kw1407 / UAMH 11150</strain>
    </source>
</reference>
<feature type="region of interest" description="Disordered" evidence="2">
    <location>
        <begin position="800"/>
        <end position="833"/>
    </location>
</feature>
<feature type="region of interest" description="Disordered" evidence="2">
    <location>
        <begin position="760"/>
        <end position="780"/>
    </location>
</feature>
<dbReference type="GO" id="GO:0005634">
    <property type="term" value="C:nucleus"/>
    <property type="evidence" value="ECO:0007669"/>
    <property type="project" value="TreeGrafter"/>
</dbReference>
<dbReference type="OrthoDB" id="4489171at2759"/>
<gene>
    <name evidence="3" type="ORF">CMQ_7918</name>
</gene>
<name>F0XRU8_GROCL</name>
<feature type="compositionally biased region" description="Polar residues" evidence="2">
    <location>
        <begin position="709"/>
        <end position="727"/>
    </location>
</feature>
<dbReference type="GeneID" id="25981515"/>
<sequence>MADQDESSVASVCEFTGLDPVVYRELVVSALREKAGDVEAVVAAFYDDEVKFRQMFTWNEAHFVSDRDGTSNDTGLPKFNVQGPDDVSIIHGVSPTGHHLGAPSRPPSRTQSPLGRMVDWTTQANRISTYNSQAEEDTELQRALAASVSSLHPPQESGWAMVRATPDNKELGPSSRRRAPGTPAILRCRKEGSDTYNLNALLTILHSVPGVRNTFLRSGQPARNYGQDPDWWKGSLSFSIGESSQEGALSTAEESVSRIATTHDRARNFTEEIHRIMAFLDGTDRVYGSADIFSNAKLLGELWDDKPDRLFFNFFKEVNPPEISETLFSDIGLVGAADEDDCTYIESYAILDAKIERGQYFGELRDIYNILDTIYWVDLGGVSMEPIATAKMAVSTRLGMIQIFNICVDGLEQPVEIPEVFFPDRYTAENRQLALQLQLKLRSVGQAFKESDDMCNKIATFTDKSSNFTLSQATLSEQAIGLGMQKLWQLKAAAFWKQHEVSVGTPEEFDFSLADVDVTELTAPEDLRVEKAIQAEVAVHRKKLTDIGNKLQKLREEKEACEELLRQLRLRNTGPATADDWNPTHRYRLRGIIVSSGTFYMCRLKADTDDEVLMNGADQWWRISSSASVSEPVRIEKTSIEMAQQAAFRDNNRPIVVYANDAAINETLEPLSDSLRTFVRFDNRFFKQELVGEGPREKKRMPTEPPTSPSKRQQRSNSIDSMATNKASVDELSDRDMSDVLLVAGRFVVSEGFDDVLVEKDGEGYGDSTANGTPQDVQRTDKEGCLGTEMVQLAISRPGAQTPAGVAGMDGNETRLGTENDGVNGKEDGADDKCNTSLRQRQSNENMAHDKVSLLADWEYPEGRYVGPPDGTKEP</sequence>
<organism evidence="4">
    <name type="scientific">Grosmannia clavigera (strain kw1407 / UAMH 11150)</name>
    <name type="common">Blue stain fungus</name>
    <name type="synonym">Graphiocladiella clavigera</name>
    <dbReference type="NCBI Taxonomy" id="655863"/>
    <lineage>
        <taxon>Eukaryota</taxon>
        <taxon>Fungi</taxon>
        <taxon>Dikarya</taxon>
        <taxon>Ascomycota</taxon>
        <taxon>Pezizomycotina</taxon>
        <taxon>Sordariomycetes</taxon>
        <taxon>Sordariomycetidae</taxon>
        <taxon>Ophiostomatales</taxon>
        <taxon>Ophiostomataceae</taxon>
        <taxon>Leptographium</taxon>
    </lineage>
</organism>